<dbReference type="EMBL" id="CAJMWT010006419">
    <property type="protein sequence ID" value="CAE6516412.1"/>
    <property type="molecule type" value="Genomic_DNA"/>
</dbReference>
<proteinExistence type="predicted"/>
<sequence length="147" mass="16822">MRITDGGDMIHARGYHKLRSDGRDAAFVRYQQMVDRLSHRPRAREDLNKQSSYVQLRHVFQLDLPPKTVVNRTENPRSLLLAMVYEAPVTRETTYQYPVVWYEGELSTGEIIDASTIACTGGRVKDNKCCWIVDRSSGAGDIEFIDE</sequence>
<comment type="caution">
    <text evidence="1">The sequence shown here is derived from an EMBL/GenBank/DDBJ whole genome shotgun (WGS) entry which is preliminary data.</text>
</comment>
<evidence type="ECO:0000313" key="1">
    <source>
        <dbReference type="EMBL" id="CAE6516412.1"/>
    </source>
</evidence>
<accession>A0A8H3HHB8</accession>
<dbReference type="AlphaFoldDB" id="A0A8H3HHB8"/>
<evidence type="ECO:0000313" key="2">
    <source>
        <dbReference type="Proteomes" id="UP000663843"/>
    </source>
</evidence>
<protein>
    <submittedName>
        <fullName evidence="1">Uncharacterized protein</fullName>
    </submittedName>
</protein>
<reference evidence="1" key="1">
    <citation type="submission" date="2021-01" db="EMBL/GenBank/DDBJ databases">
        <authorList>
            <person name="Kaushik A."/>
        </authorList>
    </citation>
    <scope>NUCLEOTIDE SEQUENCE</scope>
    <source>
        <strain evidence="1">AG2-2IIIB</strain>
    </source>
</reference>
<organism evidence="1 2">
    <name type="scientific">Rhizoctonia solani</name>
    <dbReference type="NCBI Taxonomy" id="456999"/>
    <lineage>
        <taxon>Eukaryota</taxon>
        <taxon>Fungi</taxon>
        <taxon>Dikarya</taxon>
        <taxon>Basidiomycota</taxon>
        <taxon>Agaricomycotina</taxon>
        <taxon>Agaricomycetes</taxon>
        <taxon>Cantharellales</taxon>
        <taxon>Ceratobasidiaceae</taxon>
        <taxon>Rhizoctonia</taxon>
    </lineage>
</organism>
<name>A0A8H3HHB8_9AGAM</name>
<gene>
    <name evidence="1" type="ORF">RDB_LOCUS159984</name>
</gene>
<dbReference type="Proteomes" id="UP000663843">
    <property type="component" value="Unassembled WGS sequence"/>
</dbReference>